<proteinExistence type="predicted"/>
<reference evidence="1" key="1">
    <citation type="journal article" date="2021" name="Environ. Microbiol.">
        <title>Gene family expansions and transcriptome signatures uncover fungal adaptations to wood decay.</title>
        <authorList>
            <person name="Hage H."/>
            <person name="Miyauchi S."/>
            <person name="Viragh M."/>
            <person name="Drula E."/>
            <person name="Min B."/>
            <person name="Chaduli D."/>
            <person name="Navarro D."/>
            <person name="Favel A."/>
            <person name="Norest M."/>
            <person name="Lesage-Meessen L."/>
            <person name="Balint B."/>
            <person name="Merenyi Z."/>
            <person name="de Eugenio L."/>
            <person name="Morin E."/>
            <person name="Martinez A.T."/>
            <person name="Baldrian P."/>
            <person name="Stursova M."/>
            <person name="Martinez M.J."/>
            <person name="Novotny C."/>
            <person name="Magnuson J.K."/>
            <person name="Spatafora J.W."/>
            <person name="Maurice S."/>
            <person name="Pangilinan J."/>
            <person name="Andreopoulos W."/>
            <person name="LaButti K."/>
            <person name="Hundley H."/>
            <person name="Na H."/>
            <person name="Kuo A."/>
            <person name="Barry K."/>
            <person name="Lipzen A."/>
            <person name="Henrissat B."/>
            <person name="Riley R."/>
            <person name="Ahrendt S."/>
            <person name="Nagy L.G."/>
            <person name="Grigoriev I.V."/>
            <person name="Martin F."/>
            <person name="Rosso M.N."/>
        </authorList>
    </citation>
    <scope>NUCLEOTIDE SEQUENCE</scope>
    <source>
        <strain evidence="1">CBS 384.51</strain>
    </source>
</reference>
<organism evidence="1 2">
    <name type="scientific">Irpex rosettiformis</name>
    <dbReference type="NCBI Taxonomy" id="378272"/>
    <lineage>
        <taxon>Eukaryota</taxon>
        <taxon>Fungi</taxon>
        <taxon>Dikarya</taxon>
        <taxon>Basidiomycota</taxon>
        <taxon>Agaricomycotina</taxon>
        <taxon>Agaricomycetes</taxon>
        <taxon>Polyporales</taxon>
        <taxon>Irpicaceae</taxon>
        <taxon>Irpex</taxon>
    </lineage>
</organism>
<name>A0ACB8UH26_9APHY</name>
<dbReference type="Proteomes" id="UP001055072">
    <property type="component" value="Unassembled WGS sequence"/>
</dbReference>
<sequence length="526" mass="57009">MVDQTTHGEASTAHDTFAVDIVNDYVPPLKDPHLLAVATGETVVRRRASDFNRSRPLNLTKDIELTPIDTSTKVDSTAGNESLVQVSKQGVTVDIERASSTGIFPSTTVSQAPSTREHGSTTNLTGSRTATQRRWARMHFAVLCYNFFLAGWNDGSTGPLLPTIQRAHHIGFAIVSMLFIINSVGYVLGAVANVHLDEKLGIGKTLLLGSITQLMCYVLLATGGPFPLMCVAFFFGGFGFCLQITQGNTFVGTLENASPKLGLLHASYGLGALSAPLVATQFSSQQHWYFHYLISTGLAIINVALISSIFRLKTSAVIKAEGGLPPAEDHSDRMENRYKQILTIPSVHFMAFWTLVYVGVEVTLGGWIVTFIQEKRGGGTSAGYISSGFFGGLMMGRLTLLWLNQKIGEHRVMFLYAVLAIGLEATIWAVPSAFENAIAVSFIGLLMGPMYPILVHHSAEILPKWLYPGCIGWISGLGQTGSAVLPFLTGLLASRFGISSLQPFVVSMMSTMIVLWAFVPRVRKVD</sequence>
<dbReference type="EMBL" id="MU274902">
    <property type="protein sequence ID" value="KAI0093476.1"/>
    <property type="molecule type" value="Genomic_DNA"/>
</dbReference>
<comment type="caution">
    <text evidence="1">The sequence shown here is derived from an EMBL/GenBank/DDBJ whole genome shotgun (WGS) entry which is preliminary data.</text>
</comment>
<protein>
    <submittedName>
        <fullName evidence="1">Major facilitator superfamily domain-containing protein</fullName>
    </submittedName>
</protein>
<gene>
    <name evidence="1" type="ORF">BDY19DRAFT_903210</name>
</gene>
<accession>A0ACB8UH26</accession>
<evidence type="ECO:0000313" key="2">
    <source>
        <dbReference type="Proteomes" id="UP001055072"/>
    </source>
</evidence>
<keyword evidence="2" id="KW-1185">Reference proteome</keyword>
<evidence type="ECO:0000313" key="1">
    <source>
        <dbReference type="EMBL" id="KAI0093476.1"/>
    </source>
</evidence>